<feature type="region of interest" description="Disordered" evidence="1">
    <location>
        <begin position="1"/>
        <end position="25"/>
    </location>
</feature>
<name>A0A917U5X7_9ACTN</name>
<proteinExistence type="predicted"/>
<evidence type="ECO:0000313" key="2">
    <source>
        <dbReference type="EMBL" id="GGM59446.1"/>
    </source>
</evidence>
<dbReference type="AlphaFoldDB" id="A0A917U5X7"/>
<dbReference type="EMBL" id="BMPI01000042">
    <property type="protein sequence ID" value="GGM59446.1"/>
    <property type="molecule type" value="Genomic_DNA"/>
</dbReference>
<reference evidence="2" key="2">
    <citation type="submission" date="2020-09" db="EMBL/GenBank/DDBJ databases">
        <authorList>
            <person name="Sun Q."/>
            <person name="Ohkuma M."/>
        </authorList>
    </citation>
    <scope>NUCLEOTIDE SEQUENCE</scope>
    <source>
        <strain evidence="2">JCM 19831</strain>
    </source>
</reference>
<dbReference type="Proteomes" id="UP000642070">
    <property type="component" value="Unassembled WGS sequence"/>
</dbReference>
<reference evidence="2" key="1">
    <citation type="journal article" date="2014" name="Int. J. Syst. Evol. Microbiol.">
        <title>Complete genome sequence of Corynebacterium casei LMG S-19264T (=DSM 44701T), isolated from a smear-ripened cheese.</title>
        <authorList>
            <consortium name="US DOE Joint Genome Institute (JGI-PGF)"/>
            <person name="Walter F."/>
            <person name="Albersmeier A."/>
            <person name="Kalinowski J."/>
            <person name="Ruckert C."/>
        </authorList>
    </citation>
    <scope>NUCLEOTIDE SEQUENCE</scope>
    <source>
        <strain evidence="2">JCM 19831</strain>
    </source>
</reference>
<evidence type="ECO:0000313" key="3">
    <source>
        <dbReference type="Proteomes" id="UP000642070"/>
    </source>
</evidence>
<evidence type="ECO:0000256" key="1">
    <source>
        <dbReference type="SAM" id="MobiDB-lite"/>
    </source>
</evidence>
<comment type="caution">
    <text evidence="2">The sequence shown here is derived from an EMBL/GenBank/DDBJ whole genome shotgun (WGS) entry which is preliminary data.</text>
</comment>
<gene>
    <name evidence="2" type="ORF">GCM10007977_071210</name>
</gene>
<protein>
    <submittedName>
        <fullName evidence="2">Uncharacterized protein</fullName>
    </submittedName>
</protein>
<keyword evidence="3" id="KW-1185">Reference proteome</keyword>
<accession>A0A917U5X7</accession>
<organism evidence="2 3">
    <name type="scientific">Dactylosporangium sucinum</name>
    <dbReference type="NCBI Taxonomy" id="1424081"/>
    <lineage>
        <taxon>Bacteria</taxon>
        <taxon>Bacillati</taxon>
        <taxon>Actinomycetota</taxon>
        <taxon>Actinomycetes</taxon>
        <taxon>Micromonosporales</taxon>
        <taxon>Micromonosporaceae</taxon>
        <taxon>Dactylosporangium</taxon>
    </lineage>
</organism>
<sequence length="69" mass="7157">MTGTAGTPGSRPSRPAPAGWPSGRYEDPAAFVRGRGLGQWIAHQVCAHVALEFADGAFTVRLVAGEPVP</sequence>